<organism evidence="12 13">
    <name type="scientific">Striga asiatica</name>
    <name type="common">Asiatic witchweed</name>
    <name type="synonym">Buchnera asiatica</name>
    <dbReference type="NCBI Taxonomy" id="4170"/>
    <lineage>
        <taxon>Eukaryota</taxon>
        <taxon>Viridiplantae</taxon>
        <taxon>Streptophyta</taxon>
        <taxon>Embryophyta</taxon>
        <taxon>Tracheophyta</taxon>
        <taxon>Spermatophyta</taxon>
        <taxon>Magnoliopsida</taxon>
        <taxon>eudicotyledons</taxon>
        <taxon>Gunneridae</taxon>
        <taxon>Pentapetalae</taxon>
        <taxon>asterids</taxon>
        <taxon>lamiids</taxon>
        <taxon>Lamiales</taxon>
        <taxon>Orobanchaceae</taxon>
        <taxon>Buchnereae</taxon>
        <taxon>Striga</taxon>
    </lineage>
</organism>
<evidence type="ECO:0000256" key="5">
    <source>
        <dbReference type="ARBA" id="ARBA00022630"/>
    </source>
</evidence>
<evidence type="ECO:0000259" key="11">
    <source>
        <dbReference type="PROSITE" id="PS51387"/>
    </source>
</evidence>
<dbReference type="InterPro" id="IPR016167">
    <property type="entry name" value="FAD-bd_PCMH_sub1"/>
</dbReference>
<dbReference type="PROSITE" id="PS51387">
    <property type="entry name" value="FAD_PCMH"/>
    <property type="match status" value="1"/>
</dbReference>
<proteinExistence type="inferred from homology"/>
<comment type="caution">
    <text evidence="12">The sequence shown here is derived from an EMBL/GenBank/DDBJ whole genome shotgun (WGS) entry which is preliminary data.</text>
</comment>
<dbReference type="AlphaFoldDB" id="A0A5A7NWI2"/>
<dbReference type="Gene3D" id="3.30.43.10">
    <property type="entry name" value="Uridine Diphospho-n-acetylenolpyruvylglucosamine Reductase, domain 2"/>
    <property type="match status" value="2"/>
</dbReference>
<comment type="pathway">
    <text evidence="2">Alkaloid biosynthesis.</text>
</comment>
<keyword evidence="7" id="KW-0274">FAD</keyword>
<keyword evidence="8" id="KW-0560">Oxidoreductase</keyword>
<dbReference type="Pfam" id="PF08031">
    <property type="entry name" value="BBE"/>
    <property type="match status" value="2"/>
</dbReference>
<name>A0A5A7NWI2_STRAF</name>
<dbReference type="InterPro" id="IPR016169">
    <property type="entry name" value="FAD-bd_PCMH_sub2"/>
</dbReference>
<evidence type="ECO:0000256" key="1">
    <source>
        <dbReference type="ARBA" id="ARBA00001974"/>
    </source>
</evidence>
<dbReference type="InterPro" id="IPR016166">
    <property type="entry name" value="FAD-bd_PCMH"/>
</dbReference>
<reference evidence="13" key="1">
    <citation type="journal article" date="2019" name="Curr. Biol.">
        <title>Genome Sequence of Striga asiatica Provides Insight into the Evolution of Plant Parasitism.</title>
        <authorList>
            <person name="Yoshida S."/>
            <person name="Kim S."/>
            <person name="Wafula E.K."/>
            <person name="Tanskanen J."/>
            <person name="Kim Y.M."/>
            <person name="Honaas L."/>
            <person name="Yang Z."/>
            <person name="Spallek T."/>
            <person name="Conn C.E."/>
            <person name="Ichihashi Y."/>
            <person name="Cheong K."/>
            <person name="Cui S."/>
            <person name="Der J.P."/>
            <person name="Gundlach H."/>
            <person name="Jiao Y."/>
            <person name="Hori C."/>
            <person name="Ishida J.K."/>
            <person name="Kasahara H."/>
            <person name="Kiba T."/>
            <person name="Kim M.S."/>
            <person name="Koo N."/>
            <person name="Laohavisit A."/>
            <person name="Lee Y.H."/>
            <person name="Lumba S."/>
            <person name="McCourt P."/>
            <person name="Mortimer J.C."/>
            <person name="Mutuku J.M."/>
            <person name="Nomura T."/>
            <person name="Sasaki-Sekimoto Y."/>
            <person name="Seto Y."/>
            <person name="Wang Y."/>
            <person name="Wakatake T."/>
            <person name="Sakakibara H."/>
            <person name="Demura T."/>
            <person name="Yamaguchi S."/>
            <person name="Yoneyama K."/>
            <person name="Manabe R.I."/>
            <person name="Nelson D.C."/>
            <person name="Schulman A.H."/>
            <person name="Timko M.P."/>
            <person name="dePamphilis C.W."/>
            <person name="Choi D."/>
            <person name="Shirasu K."/>
        </authorList>
    </citation>
    <scope>NUCLEOTIDE SEQUENCE [LARGE SCALE GENOMIC DNA]</scope>
    <source>
        <strain evidence="13">cv. UVA1</strain>
    </source>
</reference>
<dbReference type="PANTHER" id="PTHR32448">
    <property type="entry name" value="OS08G0158400 PROTEIN"/>
    <property type="match status" value="1"/>
</dbReference>
<keyword evidence="6 10" id="KW-0732">Signal</keyword>
<protein>
    <submittedName>
        <fullName evidence="12">FAD-binding Berberine family protein</fullName>
    </submittedName>
</protein>
<evidence type="ECO:0000256" key="7">
    <source>
        <dbReference type="ARBA" id="ARBA00022827"/>
    </source>
</evidence>
<dbReference type="GO" id="GO:0016491">
    <property type="term" value="F:oxidoreductase activity"/>
    <property type="evidence" value="ECO:0007669"/>
    <property type="project" value="UniProtKB-KW"/>
</dbReference>
<keyword evidence="9" id="KW-0325">Glycoprotein</keyword>
<feature type="chain" id="PRO_5023111397" evidence="10">
    <location>
        <begin position="25"/>
        <end position="818"/>
    </location>
</feature>
<dbReference type="Gene3D" id="3.30.465.10">
    <property type="match status" value="1"/>
</dbReference>
<evidence type="ECO:0000256" key="4">
    <source>
        <dbReference type="ARBA" id="ARBA00022589"/>
    </source>
</evidence>
<dbReference type="InterPro" id="IPR036318">
    <property type="entry name" value="FAD-bd_PCMH-like_sf"/>
</dbReference>
<dbReference type="EMBL" id="BKCP01000001">
    <property type="protein sequence ID" value="GER24668.1"/>
    <property type="molecule type" value="Genomic_DNA"/>
</dbReference>
<dbReference type="Proteomes" id="UP000325081">
    <property type="component" value="Unassembled WGS sequence"/>
</dbReference>
<evidence type="ECO:0000256" key="2">
    <source>
        <dbReference type="ARBA" id="ARBA00004913"/>
    </source>
</evidence>
<evidence type="ECO:0000256" key="6">
    <source>
        <dbReference type="ARBA" id="ARBA00022729"/>
    </source>
</evidence>
<evidence type="ECO:0000313" key="13">
    <source>
        <dbReference type="Proteomes" id="UP000325081"/>
    </source>
</evidence>
<evidence type="ECO:0000256" key="8">
    <source>
        <dbReference type="ARBA" id="ARBA00023002"/>
    </source>
</evidence>
<evidence type="ECO:0000256" key="9">
    <source>
        <dbReference type="ARBA" id="ARBA00023180"/>
    </source>
</evidence>
<keyword evidence="4" id="KW-0017">Alkaloid metabolism</keyword>
<accession>A0A5A7NWI2</accession>
<sequence>MASLSTTTLTSLVLASLLVLGASSSQHNTDFLECLTDQFERSNSATDVIFTPQNASYATLLVTENLRPASTSPERPSLIITPFHESEIQAAIFCSKKVGMQIRVRSGGHDYEGLSYTSRSNPFVVLDMRNFRSNATQLVHRWQYVAHKVDRNLLIRLSLRSVRSTTGQNITINAIFFALYLGPVSDLLPMMQNEFPELGLVKRDYIEMSWIESLLYFQGLYGQPLDVLLSRTPRAIFYRKAKSDFVTQPIPINGLRGIWRFLHDEAEDMAEVQFSPYGGAMDDLSESETPFPHRSGNIFMIHYMVTWIRPGNEELQRHLDWIRRLYTYMAPYVTNSPRLAYFNYKDLDLGSNNPRNTSYEQASVWGRRYFKRNFDRLVRIKSKFDPSNFFRNEQSIPPVTSSTSSSPHNISCFHKCLIYELKRKNSPSSSSPNSIIITPQNKSAYEFLLRPQNLRPGLISPLKPFLIITPQNETETQAVVRCSRKLGTQLRARAGDHDYEGLSYTSKTPFVMLDLRNLDSVTVDPKARTAWVQAGATLGQMYYAIARESKTLAFSGGICPSVGVGGNISGGGYGMLTRKYGLASDNVVDARLIGADGEISDRRSMPEELFWALRGGGGTSFGIVTAFKVKLVVVPKTVTVFTIMRTSKPKNNATTRLSDYAGAWGISTRGLQGMWRFLHKEDENWGTVELSPCGGVLSEEGSTRTSPYWSGCSFMIRYGANWYGGGYEGMERHVEWIRSFYGYMGAYVWTKMPRAAYINYRDLDLGLNMQGRNTSYEQARVWGVKYFGNNFERLARAKARVDSENLFWNEQSIPPLLM</sequence>
<dbReference type="PROSITE" id="PS00862">
    <property type="entry name" value="OX2_COVAL_FAD"/>
    <property type="match status" value="1"/>
</dbReference>
<dbReference type="InterPro" id="IPR006093">
    <property type="entry name" value="Oxy_OxRdtase_FAD_BS"/>
</dbReference>
<dbReference type="Pfam" id="PF01565">
    <property type="entry name" value="FAD_binding_4"/>
    <property type="match status" value="1"/>
</dbReference>
<dbReference type="GO" id="GO:0071949">
    <property type="term" value="F:FAD binding"/>
    <property type="evidence" value="ECO:0007669"/>
    <property type="project" value="InterPro"/>
</dbReference>
<keyword evidence="13" id="KW-1185">Reference proteome</keyword>
<evidence type="ECO:0000313" key="12">
    <source>
        <dbReference type="EMBL" id="GER24668.1"/>
    </source>
</evidence>
<dbReference type="InterPro" id="IPR012951">
    <property type="entry name" value="BBE"/>
</dbReference>
<dbReference type="Gene3D" id="3.40.462.20">
    <property type="match status" value="2"/>
</dbReference>
<gene>
    <name evidence="12" type="ORF">STAS_00212</name>
</gene>
<feature type="signal peptide" evidence="10">
    <location>
        <begin position="1"/>
        <end position="24"/>
    </location>
</feature>
<comment type="similarity">
    <text evidence="3">Belongs to the oxygen-dependent FAD-linked oxidoreductase family.</text>
</comment>
<dbReference type="OrthoDB" id="407275at2759"/>
<dbReference type="InterPro" id="IPR006094">
    <property type="entry name" value="Oxid_FAD_bind_N"/>
</dbReference>
<dbReference type="SUPFAM" id="SSF56176">
    <property type="entry name" value="FAD-binding/transporter-associated domain-like"/>
    <property type="match status" value="2"/>
</dbReference>
<keyword evidence="5" id="KW-0285">Flavoprotein</keyword>
<evidence type="ECO:0000256" key="3">
    <source>
        <dbReference type="ARBA" id="ARBA00005466"/>
    </source>
</evidence>
<evidence type="ECO:0000256" key="10">
    <source>
        <dbReference type="SAM" id="SignalP"/>
    </source>
</evidence>
<feature type="domain" description="FAD-binding PCMH-type" evidence="11">
    <location>
        <begin position="460"/>
        <end position="634"/>
    </location>
</feature>
<comment type="cofactor">
    <cofactor evidence="1">
        <name>FAD</name>
        <dbReference type="ChEBI" id="CHEBI:57692"/>
    </cofactor>
</comment>